<keyword evidence="2" id="KW-1185">Reference proteome</keyword>
<comment type="caution">
    <text evidence="1">The sequence shown here is derived from an EMBL/GenBank/DDBJ whole genome shotgun (WGS) entry which is preliminary data.</text>
</comment>
<sequence length="228" mass="25983">MPFQFTRINLSYICSPQLHWFAVSASSLRASSSPQIRFRPGSLGPSRKCHPIGSCPPQSTRAERGCFEEHEEGNKSLSVVKPDSRLAQFCLDSTNSLGLNWLFHTSIQFSQRPVEVGLARQQTVVKTMRRSLRVGFQSRPQRSSIERAEEHIFCPPASACKAYRYHRKQTVMESSLMEPAHSTLSRTLWPKPWEKANSVGQSGRQRRQQSLCRVANVLVGDEIIWRRK</sequence>
<organism evidence="1 2">
    <name type="scientific">Protopolystoma xenopodis</name>
    <dbReference type="NCBI Taxonomy" id="117903"/>
    <lineage>
        <taxon>Eukaryota</taxon>
        <taxon>Metazoa</taxon>
        <taxon>Spiralia</taxon>
        <taxon>Lophotrochozoa</taxon>
        <taxon>Platyhelminthes</taxon>
        <taxon>Monogenea</taxon>
        <taxon>Polyopisthocotylea</taxon>
        <taxon>Polystomatidea</taxon>
        <taxon>Polystomatidae</taxon>
        <taxon>Protopolystoma</taxon>
    </lineage>
</organism>
<dbReference type="EMBL" id="CAAALY010253579">
    <property type="protein sequence ID" value="VEL36931.1"/>
    <property type="molecule type" value="Genomic_DNA"/>
</dbReference>
<reference evidence="1" key="1">
    <citation type="submission" date="2018-11" db="EMBL/GenBank/DDBJ databases">
        <authorList>
            <consortium name="Pathogen Informatics"/>
        </authorList>
    </citation>
    <scope>NUCLEOTIDE SEQUENCE</scope>
</reference>
<evidence type="ECO:0000313" key="2">
    <source>
        <dbReference type="Proteomes" id="UP000784294"/>
    </source>
</evidence>
<dbReference type="Proteomes" id="UP000784294">
    <property type="component" value="Unassembled WGS sequence"/>
</dbReference>
<gene>
    <name evidence="1" type="ORF">PXEA_LOCUS30371</name>
</gene>
<evidence type="ECO:0000313" key="1">
    <source>
        <dbReference type="EMBL" id="VEL36931.1"/>
    </source>
</evidence>
<proteinExistence type="predicted"/>
<accession>A0A3S5CP66</accession>
<name>A0A3S5CP66_9PLAT</name>
<dbReference type="AlphaFoldDB" id="A0A3S5CP66"/>
<protein>
    <submittedName>
        <fullName evidence="1">Uncharacterized protein</fullName>
    </submittedName>
</protein>